<organism evidence="3">
    <name type="scientific">Oryza sativa subsp. japonica</name>
    <name type="common">Rice</name>
    <dbReference type="NCBI Taxonomy" id="39947"/>
    <lineage>
        <taxon>Eukaryota</taxon>
        <taxon>Viridiplantae</taxon>
        <taxon>Streptophyta</taxon>
        <taxon>Embryophyta</taxon>
        <taxon>Tracheophyta</taxon>
        <taxon>Spermatophyta</taxon>
        <taxon>Magnoliopsida</taxon>
        <taxon>Liliopsida</taxon>
        <taxon>Poales</taxon>
        <taxon>Poaceae</taxon>
        <taxon>BOP clade</taxon>
        <taxon>Oryzoideae</taxon>
        <taxon>Oryzeae</taxon>
        <taxon>Oryzinae</taxon>
        <taxon>Oryza</taxon>
        <taxon>Oryza sativa</taxon>
    </lineage>
</organism>
<feature type="compositionally biased region" description="Basic and acidic residues" evidence="1">
    <location>
        <begin position="74"/>
        <end position="88"/>
    </location>
</feature>
<evidence type="ECO:0000313" key="3">
    <source>
        <dbReference type="EMBL" id="ABA97140.1"/>
    </source>
</evidence>
<sequence>MSSFLLPFILLPLSLSLLSLFSPPFGPIGGGGGWGPEWRRRRVGEGWSGDGGVQAMAATACPVIGGLEEDAGVEEPRAADGELVERGPRPGRVVRGGRLDGDAGAAEDDTGVAGVGDDDAVVNRDRGRSSSAGSARVKRGRAAGGTPP</sequence>
<feature type="compositionally biased region" description="Acidic residues" evidence="1">
    <location>
        <begin position="105"/>
        <end position="120"/>
    </location>
</feature>
<accession>Q2QTN0</accession>
<proteinExistence type="predicted"/>
<feature type="region of interest" description="Disordered" evidence="1">
    <location>
        <begin position="67"/>
        <end position="148"/>
    </location>
</feature>
<name>Q2QTN0_ORYSJ</name>
<feature type="signal peptide" evidence="2">
    <location>
        <begin position="1"/>
        <end position="16"/>
    </location>
</feature>
<protein>
    <submittedName>
        <fullName evidence="3">Transposon protein, putative, unclassified</fullName>
    </submittedName>
</protein>
<evidence type="ECO:0000256" key="1">
    <source>
        <dbReference type="SAM" id="MobiDB-lite"/>
    </source>
</evidence>
<reference evidence="3" key="3">
    <citation type="submission" date="2006-01" db="EMBL/GenBank/DDBJ databases">
        <authorList>
            <person name="Buell R."/>
        </authorList>
    </citation>
    <scope>NUCLEOTIDE SEQUENCE</scope>
</reference>
<evidence type="ECO:0000256" key="2">
    <source>
        <dbReference type="SAM" id="SignalP"/>
    </source>
</evidence>
<dbReference type="AlphaFoldDB" id="Q2QTN0"/>
<gene>
    <name evidence="3" type="ordered locus">LOC_Os12g19100</name>
</gene>
<dbReference type="EMBL" id="DP000011">
    <property type="protein sequence ID" value="ABA97140.1"/>
    <property type="molecule type" value="Genomic_DNA"/>
</dbReference>
<keyword evidence="2" id="KW-0732">Signal</keyword>
<feature type="chain" id="PRO_5004214417" evidence="2">
    <location>
        <begin position="17"/>
        <end position="148"/>
    </location>
</feature>
<reference evidence="3" key="1">
    <citation type="journal article" date="2005" name="BMC Biol.">
        <title>The sequence of rice chromosomes 11 and 12, rich in disease resistance genes and recent gene duplications.</title>
        <authorList>
            <consortium name="The rice chromosomes 11 and 12 sequencing consortia"/>
        </authorList>
    </citation>
    <scope>NUCLEOTIDE SEQUENCE [LARGE SCALE GENOMIC DNA]</scope>
</reference>
<reference evidence="3" key="2">
    <citation type="submission" date="2005-04" db="EMBL/GenBank/DDBJ databases">
        <authorList>
            <person name="Buell C.R."/>
            <person name="Wing R.A."/>
            <person name="McCombie W.A."/>
            <person name="Ouyang S."/>
        </authorList>
    </citation>
    <scope>NUCLEOTIDE SEQUENCE</scope>
</reference>